<evidence type="ECO:0000313" key="2">
    <source>
        <dbReference type="EMBL" id="KIM33046.1"/>
    </source>
</evidence>
<proteinExistence type="predicted"/>
<reference evidence="2 3" key="1">
    <citation type="submission" date="2014-04" db="EMBL/GenBank/DDBJ databases">
        <authorList>
            <consortium name="DOE Joint Genome Institute"/>
            <person name="Kuo A."/>
            <person name="Zuccaro A."/>
            <person name="Kohler A."/>
            <person name="Nagy L.G."/>
            <person name="Floudas D."/>
            <person name="Copeland A."/>
            <person name="Barry K.W."/>
            <person name="Cichocki N."/>
            <person name="Veneault-Fourrey C."/>
            <person name="LaButti K."/>
            <person name="Lindquist E.A."/>
            <person name="Lipzen A."/>
            <person name="Lundell T."/>
            <person name="Morin E."/>
            <person name="Murat C."/>
            <person name="Sun H."/>
            <person name="Tunlid A."/>
            <person name="Henrissat B."/>
            <person name="Grigoriev I.V."/>
            <person name="Hibbett D.S."/>
            <person name="Martin F."/>
            <person name="Nordberg H.P."/>
            <person name="Cantor M.N."/>
            <person name="Hua S.X."/>
        </authorList>
    </citation>
    <scope>NUCLEOTIDE SEQUENCE [LARGE SCALE GENOMIC DNA]</scope>
    <source>
        <strain evidence="2 3">MAFF 305830</strain>
    </source>
</reference>
<keyword evidence="3" id="KW-1185">Reference proteome</keyword>
<dbReference type="HOGENOM" id="CLU_2711794_0_0_1"/>
<keyword evidence="1" id="KW-0472">Membrane</keyword>
<feature type="transmembrane region" description="Helical" evidence="1">
    <location>
        <begin position="26"/>
        <end position="46"/>
    </location>
</feature>
<gene>
    <name evidence="2" type="ORF">M408DRAFT_326711</name>
</gene>
<accession>A0A0C3BNL5</accession>
<dbReference type="Proteomes" id="UP000054097">
    <property type="component" value="Unassembled WGS sequence"/>
</dbReference>
<evidence type="ECO:0000256" key="1">
    <source>
        <dbReference type="SAM" id="Phobius"/>
    </source>
</evidence>
<sequence>ATLQARVPSTKKGEETITTTWSLVQIPVRAFLALFHFYTVFFHSVVDPSQRQIPSFTVTHRRTHCRLPDAPSL</sequence>
<protein>
    <submittedName>
        <fullName evidence="2">Uncharacterized protein</fullName>
    </submittedName>
</protein>
<dbReference type="EMBL" id="KN824279">
    <property type="protein sequence ID" value="KIM33046.1"/>
    <property type="molecule type" value="Genomic_DNA"/>
</dbReference>
<keyword evidence="1" id="KW-0812">Transmembrane</keyword>
<evidence type="ECO:0000313" key="3">
    <source>
        <dbReference type="Proteomes" id="UP000054097"/>
    </source>
</evidence>
<keyword evidence="1" id="KW-1133">Transmembrane helix</keyword>
<dbReference type="AlphaFoldDB" id="A0A0C3BNL5"/>
<organism evidence="2 3">
    <name type="scientific">Serendipita vermifera MAFF 305830</name>
    <dbReference type="NCBI Taxonomy" id="933852"/>
    <lineage>
        <taxon>Eukaryota</taxon>
        <taxon>Fungi</taxon>
        <taxon>Dikarya</taxon>
        <taxon>Basidiomycota</taxon>
        <taxon>Agaricomycotina</taxon>
        <taxon>Agaricomycetes</taxon>
        <taxon>Sebacinales</taxon>
        <taxon>Serendipitaceae</taxon>
        <taxon>Serendipita</taxon>
    </lineage>
</organism>
<name>A0A0C3BNL5_SERVB</name>
<reference evidence="3" key="2">
    <citation type="submission" date="2015-01" db="EMBL/GenBank/DDBJ databases">
        <title>Evolutionary Origins and Diversification of the Mycorrhizal Mutualists.</title>
        <authorList>
            <consortium name="DOE Joint Genome Institute"/>
            <consortium name="Mycorrhizal Genomics Consortium"/>
            <person name="Kohler A."/>
            <person name="Kuo A."/>
            <person name="Nagy L.G."/>
            <person name="Floudas D."/>
            <person name="Copeland A."/>
            <person name="Barry K.W."/>
            <person name="Cichocki N."/>
            <person name="Veneault-Fourrey C."/>
            <person name="LaButti K."/>
            <person name="Lindquist E.A."/>
            <person name="Lipzen A."/>
            <person name="Lundell T."/>
            <person name="Morin E."/>
            <person name="Murat C."/>
            <person name="Riley R."/>
            <person name="Ohm R."/>
            <person name="Sun H."/>
            <person name="Tunlid A."/>
            <person name="Henrissat B."/>
            <person name="Grigoriev I.V."/>
            <person name="Hibbett D.S."/>
            <person name="Martin F."/>
        </authorList>
    </citation>
    <scope>NUCLEOTIDE SEQUENCE [LARGE SCALE GENOMIC DNA]</scope>
    <source>
        <strain evidence="3">MAFF 305830</strain>
    </source>
</reference>
<feature type="non-terminal residue" evidence="2">
    <location>
        <position position="1"/>
    </location>
</feature>